<feature type="domain" description="Peptidase S53" evidence="9">
    <location>
        <begin position="229"/>
        <end position="591"/>
    </location>
</feature>
<evidence type="ECO:0000256" key="2">
    <source>
        <dbReference type="ARBA" id="ARBA00022670"/>
    </source>
</evidence>
<gene>
    <name evidence="10" type="ORF">KSB_56490</name>
</gene>
<keyword evidence="6" id="KW-0106">Calcium</keyword>
<keyword evidence="5" id="KW-0720">Serine protease</keyword>
<dbReference type="Pfam" id="PF09286">
    <property type="entry name" value="Pro-kuma_activ"/>
    <property type="match status" value="1"/>
</dbReference>
<organism evidence="10 11">
    <name type="scientific">Ktedonobacter robiniae</name>
    <dbReference type="NCBI Taxonomy" id="2778365"/>
    <lineage>
        <taxon>Bacteria</taxon>
        <taxon>Bacillati</taxon>
        <taxon>Chloroflexota</taxon>
        <taxon>Ktedonobacteria</taxon>
        <taxon>Ktedonobacterales</taxon>
        <taxon>Ktedonobacteraceae</taxon>
        <taxon>Ktedonobacter</taxon>
    </lineage>
</organism>
<keyword evidence="8" id="KW-0732">Signal</keyword>
<evidence type="ECO:0000256" key="6">
    <source>
        <dbReference type="ARBA" id="ARBA00022837"/>
    </source>
</evidence>
<dbReference type="SUPFAM" id="SSF52743">
    <property type="entry name" value="Subtilisin-like"/>
    <property type="match status" value="1"/>
</dbReference>
<protein>
    <submittedName>
        <fullName evidence="10">Pseudomonapepsin</fullName>
    </submittedName>
</protein>
<dbReference type="PROSITE" id="PS00138">
    <property type="entry name" value="SUBTILASE_SER"/>
    <property type="match status" value="1"/>
</dbReference>
<evidence type="ECO:0000313" key="11">
    <source>
        <dbReference type="Proteomes" id="UP000654345"/>
    </source>
</evidence>
<dbReference type="PANTHER" id="PTHR14218:SF15">
    <property type="entry name" value="TRIPEPTIDYL-PEPTIDASE 1"/>
    <property type="match status" value="1"/>
</dbReference>
<dbReference type="Gene3D" id="3.40.50.200">
    <property type="entry name" value="Peptidase S8/S53 domain"/>
    <property type="match status" value="1"/>
</dbReference>
<evidence type="ECO:0000256" key="1">
    <source>
        <dbReference type="ARBA" id="ARBA00001913"/>
    </source>
</evidence>
<dbReference type="RefSeq" id="WP_201373596.1">
    <property type="nucleotide sequence ID" value="NZ_BNJG01000002.1"/>
</dbReference>
<feature type="signal peptide" evidence="8">
    <location>
        <begin position="1"/>
        <end position="28"/>
    </location>
</feature>
<dbReference type="InterPro" id="IPR050819">
    <property type="entry name" value="Tripeptidyl-peptidase_I"/>
</dbReference>
<dbReference type="InterPro" id="IPR030400">
    <property type="entry name" value="Sedolisin_dom"/>
</dbReference>
<keyword evidence="3" id="KW-0479">Metal-binding</keyword>
<evidence type="ECO:0000256" key="3">
    <source>
        <dbReference type="ARBA" id="ARBA00022723"/>
    </source>
</evidence>
<evidence type="ECO:0000256" key="5">
    <source>
        <dbReference type="ARBA" id="ARBA00022825"/>
    </source>
</evidence>
<keyword evidence="7" id="KW-0865">Zymogen</keyword>
<dbReference type="EMBL" id="BNJG01000002">
    <property type="protein sequence ID" value="GHO57174.1"/>
    <property type="molecule type" value="Genomic_DNA"/>
</dbReference>
<proteinExistence type="predicted"/>
<dbReference type="Proteomes" id="UP000654345">
    <property type="component" value="Unassembled WGS sequence"/>
</dbReference>
<accession>A0ABQ3UWY0</accession>
<dbReference type="InterPro" id="IPR015366">
    <property type="entry name" value="S53_propep"/>
</dbReference>
<dbReference type="InterPro" id="IPR023828">
    <property type="entry name" value="Peptidase_S8_Ser-AS"/>
</dbReference>
<dbReference type="PANTHER" id="PTHR14218">
    <property type="entry name" value="PROTEASE S8 TRIPEPTIDYL PEPTIDASE I CLN2"/>
    <property type="match status" value="1"/>
</dbReference>
<keyword evidence="4" id="KW-0378">Hydrolase</keyword>
<sequence>MQGCYSGARKRFSTTISVLSLLAVLLMACSSGDKTTANPTPTPTDVQYVDYDLHIPSDGLNSPTIGPLPPDTKLHVIITFKANQDELKKLKALKDKADSGVDLKQEANKIGITDEQYAKIKQYLGVDGVSLSLDTLHTNLTVDAKASLLERLLQTRFVQHKLKNGRVFYAPETAPKIPDFMKDRIVGINGLDNYSQAPTGHASLQKASPLTSTSKQTAHADNCFLDDRTLNNQQVAHAYGYDSFWKEGFSGKGMTVDLVELESFDQSDAQGYFDCVGYKGKFNVINVGQEPPAGKGIGESTLDIDMVAGLAPYADINVYQGVDEEGVGSWNVFNDILAKIADDNAHSRKSSVVSISWGGAEANMTPEVYNAMSTNLQLLTDAEHMTVFAASMDCGAFAEGEWNQLGVGYPSSDPYATAVGGTQLTVDGQGNRSSEVVWQDGSDKSKCENQWGSGGGLSSEFDQPKYADTLGLKNSYSNGHRQVPDIAAVAYNLAVFYKGEWYNFMGTSAATPIWAAGMALLNQKLIVKHKMHVFSTDLFYEVAHTNQSKGHPFYDITKGNNLHYPATKGWDYATGLGTPNLTDFYATVEGLL</sequence>
<evidence type="ECO:0000256" key="8">
    <source>
        <dbReference type="SAM" id="SignalP"/>
    </source>
</evidence>
<dbReference type="SUPFAM" id="SSF54897">
    <property type="entry name" value="Protease propeptides/inhibitors"/>
    <property type="match status" value="1"/>
</dbReference>
<feature type="chain" id="PRO_5045988871" evidence="8">
    <location>
        <begin position="29"/>
        <end position="592"/>
    </location>
</feature>
<name>A0ABQ3UWY0_9CHLR</name>
<dbReference type="SMART" id="SM00944">
    <property type="entry name" value="Pro-kuma_activ"/>
    <property type="match status" value="1"/>
</dbReference>
<evidence type="ECO:0000313" key="10">
    <source>
        <dbReference type="EMBL" id="GHO57174.1"/>
    </source>
</evidence>
<keyword evidence="11" id="KW-1185">Reference proteome</keyword>
<evidence type="ECO:0000256" key="4">
    <source>
        <dbReference type="ARBA" id="ARBA00022801"/>
    </source>
</evidence>
<dbReference type="Pfam" id="PF00082">
    <property type="entry name" value="Peptidase_S8"/>
    <property type="match status" value="1"/>
</dbReference>
<comment type="caution">
    <text evidence="10">The sequence shown here is derived from an EMBL/GenBank/DDBJ whole genome shotgun (WGS) entry which is preliminary data.</text>
</comment>
<dbReference type="InterPro" id="IPR036852">
    <property type="entry name" value="Peptidase_S8/S53_dom_sf"/>
</dbReference>
<keyword evidence="2" id="KW-0645">Protease</keyword>
<dbReference type="PROSITE" id="PS51695">
    <property type="entry name" value="SEDOLISIN"/>
    <property type="match status" value="1"/>
</dbReference>
<evidence type="ECO:0000259" key="9">
    <source>
        <dbReference type="PROSITE" id="PS51695"/>
    </source>
</evidence>
<comment type="cofactor">
    <cofactor evidence="1">
        <name>Ca(2+)</name>
        <dbReference type="ChEBI" id="CHEBI:29108"/>
    </cofactor>
</comment>
<dbReference type="InterPro" id="IPR000209">
    <property type="entry name" value="Peptidase_S8/S53_dom"/>
</dbReference>
<reference evidence="10 11" key="1">
    <citation type="journal article" date="2021" name="Int. J. Syst. Evol. Microbiol.">
        <title>Reticulibacter mediterranei gen. nov., sp. nov., within the new family Reticulibacteraceae fam. nov., and Ktedonospora formicarum gen. nov., sp. nov., Ktedonobacter robiniae sp. nov., Dictyobacter formicarum sp. nov. and Dictyobacter arantiisoli sp. nov., belonging to the class Ktedonobacteria.</title>
        <authorList>
            <person name="Yabe S."/>
            <person name="Zheng Y."/>
            <person name="Wang C.M."/>
            <person name="Sakai Y."/>
            <person name="Abe K."/>
            <person name="Yokota A."/>
            <person name="Donadio S."/>
            <person name="Cavaletti L."/>
            <person name="Monciardini P."/>
        </authorList>
    </citation>
    <scope>NUCLEOTIDE SEQUENCE [LARGE SCALE GENOMIC DNA]</scope>
    <source>
        <strain evidence="10 11">SOSP1-30</strain>
    </source>
</reference>
<dbReference type="CDD" id="cd04056">
    <property type="entry name" value="Peptidases_S53"/>
    <property type="match status" value="1"/>
</dbReference>
<evidence type="ECO:0000256" key="7">
    <source>
        <dbReference type="ARBA" id="ARBA00023145"/>
    </source>
</evidence>